<evidence type="ECO:0000256" key="1">
    <source>
        <dbReference type="ARBA" id="ARBA00004173"/>
    </source>
</evidence>
<dbReference type="EMBL" id="SUNJ01015287">
    <property type="protein sequence ID" value="TPP55869.1"/>
    <property type="molecule type" value="Genomic_DNA"/>
</dbReference>
<organism evidence="2 3">
    <name type="scientific">Fasciola gigantica</name>
    <name type="common">Giant liver fluke</name>
    <dbReference type="NCBI Taxonomy" id="46835"/>
    <lineage>
        <taxon>Eukaryota</taxon>
        <taxon>Metazoa</taxon>
        <taxon>Spiralia</taxon>
        <taxon>Lophotrochozoa</taxon>
        <taxon>Platyhelminthes</taxon>
        <taxon>Trematoda</taxon>
        <taxon>Digenea</taxon>
        <taxon>Plagiorchiida</taxon>
        <taxon>Echinostomata</taxon>
        <taxon>Echinostomatoidea</taxon>
        <taxon>Fasciolidae</taxon>
        <taxon>Fasciola</taxon>
    </lineage>
</organism>
<comment type="subcellular location">
    <subcellularLocation>
        <location evidence="1">Mitochondrion</location>
    </subcellularLocation>
</comment>
<comment type="caution">
    <text evidence="2">The sequence shown here is derived from an EMBL/GenBank/DDBJ whole genome shotgun (WGS) entry which is preliminary data.</text>
</comment>
<dbReference type="Pfam" id="PF10037">
    <property type="entry name" value="MRP-S27"/>
    <property type="match status" value="1"/>
</dbReference>
<proteinExistence type="predicted"/>
<gene>
    <name evidence="2" type="ORF">FGIG_10141</name>
</gene>
<name>A0A504Y6W6_FASGI</name>
<dbReference type="PANTHER" id="PTHR21393">
    <property type="entry name" value="MITOCHONDRIAL 28S RIBOSOMAL PROTEIN S27"/>
    <property type="match status" value="1"/>
</dbReference>
<protein>
    <recommendedName>
        <fullName evidence="4">28S ribosomal protein S27 mitochondrial</fullName>
    </recommendedName>
</protein>
<dbReference type="Proteomes" id="UP000316759">
    <property type="component" value="Unassembled WGS sequence"/>
</dbReference>
<evidence type="ECO:0000313" key="2">
    <source>
        <dbReference type="EMBL" id="TPP55869.1"/>
    </source>
</evidence>
<evidence type="ECO:0008006" key="4">
    <source>
        <dbReference type="Google" id="ProtNLM"/>
    </source>
</evidence>
<dbReference type="OrthoDB" id="19830at2759"/>
<dbReference type="GO" id="GO:0005739">
    <property type="term" value="C:mitochondrion"/>
    <property type="evidence" value="ECO:0007669"/>
    <property type="project" value="UniProtKB-SubCell"/>
</dbReference>
<sequence length="490" mass="56329">MLINPSVSVCSAFLKKVFLLSSRGFLPQSYYCNELWQSRLSHSSFKNTNARDLGVAILQAISSNRVVSPLDYDTFANKIHELDIVSTDFIENVIEKYTHTQSAIEVVDSSAHALVRGFLDFRKQDNVLNLARRRASTGVFLDAIAANMLADRFTDLEDWSSVIHVMWELCLQNYFNEDSVSVLPLAFSLLAGVKLVHELPPEPVLTNTDESGEVQYVFVPYVRNPNYDNFFDIERVRLKLGFLWLQVVQLINNRAHSVDTVPEMREELNRVCPKLVTGLKLFGLSLSEQLGPLKTELSKLSSAEQLEKTLLSTDVFEKLLKVTESVCARDDTEPIERGQPVHPTKSEVASTVAEIRNLTEISKQLPKDFLTESICLANEITSNKACLDHEIAAVSQLYDRFAHEREARWSARQEVNREHTIIRNARQTLREIVDEEERLNYFRDLETISLKAWLAPRTRKERHWSRMKEWRQDIARQHAKQQEEREPKIS</sequence>
<reference evidence="2 3" key="1">
    <citation type="submission" date="2019-04" db="EMBL/GenBank/DDBJ databases">
        <title>Annotation for the trematode Fasciola gigantica.</title>
        <authorList>
            <person name="Choi Y.-J."/>
        </authorList>
    </citation>
    <scope>NUCLEOTIDE SEQUENCE [LARGE SCALE GENOMIC DNA]</scope>
    <source>
        <strain evidence="2">Uganda_cow_1</strain>
    </source>
</reference>
<dbReference type="InterPro" id="IPR034913">
    <property type="entry name" value="mS27/PTCD2"/>
</dbReference>
<keyword evidence="3" id="KW-1185">Reference proteome</keyword>
<dbReference type="STRING" id="46835.A0A504Y6W6"/>
<dbReference type="PANTHER" id="PTHR21393:SF0">
    <property type="entry name" value="SMALL RIBOSOMAL SUBUNIT PROTEIN MS27"/>
    <property type="match status" value="1"/>
</dbReference>
<dbReference type="AlphaFoldDB" id="A0A504Y6W6"/>
<evidence type="ECO:0000313" key="3">
    <source>
        <dbReference type="Proteomes" id="UP000316759"/>
    </source>
</evidence>
<accession>A0A504Y6W6</accession>
<dbReference type="InterPro" id="IPR019266">
    <property type="entry name" value="Ribosomal_mS27"/>
</dbReference>